<feature type="transmembrane region" description="Helical" evidence="2">
    <location>
        <begin position="157"/>
        <end position="178"/>
    </location>
</feature>
<evidence type="ECO:0000313" key="5">
    <source>
        <dbReference type="Proteomes" id="UP000053477"/>
    </source>
</evidence>
<dbReference type="InterPro" id="IPR045339">
    <property type="entry name" value="DUF6534"/>
</dbReference>
<keyword evidence="2" id="KW-0472">Membrane</keyword>
<evidence type="ECO:0000259" key="3">
    <source>
        <dbReference type="Pfam" id="PF20152"/>
    </source>
</evidence>
<feature type="transmembrane region" description="Helical" evidence="2">
    <location>
        <begin position="45"/>
        <end position="63"/>
    </location>
</feature>
<feature type="compositionally biased region" description="Acidic residues" evidence="1">
    <location>
        <begin position="332"/>
        <end position="341"/>
    </location>
</feature>
<keyword evidence="2" id="KW-1133">Transmembrane helix</keyword>
<sequence>MPDFRTTSGPLLLGYLFNWGLFGVLSVQVYFYHLAFPGDRRSTKWLVFGIYLLELTQTIMMTHDAFGTYAVHYGEVEFLYNLQMLPITIPILSALVSCAVQMHYGNLLRVLSGSKILGLTVAIFALIQASAALVQAGQTIAIKDRFPLSRKSFVSETVWLAGSAICDLIIASAMTFTLMQKDTGLPATHALITKLVRIIVETGCLTAITTTVTLALFISVPDKAYYPCLTMVLAKLYSNSLLAILNSRIRIEGVHTSAQIVTGSSLAFYERSTTSRRTALPYVDVVTKDDRNIGPHVVDVHILRRTGTRNVMDEMHATPIDDTISKDSTINQDEDSVLSKA</sequence>
<organism evidence="4 5">
    <name type="scientific">Schizopora paradoxa</name>
    <dbReference type="NCBI Taxonomy" id="27342"/>
    <lineage>
        <taxon>Eukaryota</taxon>
        <taxon>Fungi</taxon>
        <taxon>Dikarya</taxon>
        <taxon>Basidiomycota</taxon>
        <taxon>Agaricomycotina</taxon>
        <taxon>Agaricomycetes</taxon>
        <taxon>Hymenochaetales</taxon>
        <taxon>Schizoporaceae</taxon>
        <taxon>Schizopora</taxon>
    </lineage>
</organism>
<dbReference type="InParanoid" id="A0A0H2S5J4"/>
<accession>A0A0H2S5J4</accession>
<dbReference type="Proteomes" id="UP000053477">
    <property type="component" value="Unassembled WGS sequence"/>
</dbReference>
<dbReference type="EMBL" id="KQ085982">
    <property type="protein sequence ID" value="KLO12206.1"/>
    <property type="molecule type" value="Genomic_DNA"/>
</dbReference>
<feature type="domain" description="DUF6534" evidence="3">
    <location>
        <begin position="163"/>
        <end position="248"/>
    </location>
</feature>
<dbReference type="PANTHER" id="PTHR40465">
    <property type="entry name" value="CHROMOSOME 1, WHOLE GENOME SHOTGUN SEQUENCE"/>
    <property type="match status" value="1"/>
</dbReference>
<reference evidence="4 5" key="1">
    <citation type="submission" date="2015-04" db="EMBL/GenBank/DDBJ databases">
        <title>Complete genome sequence of Schizopora paradoxa KUC8140, a cosmopolitan wood degrader in East Asia.</title>
        <authorList>
            <consortium name="DOE Joint Genome Institute"/>
            <person name="Min B."/>
            <person name="Park H."/>
            <person name="Jang Y."/>
            <person name="Kim J.-J."/>
            <person name="Kim K.H."/>
            <person name="Pangilinan J."/>
            <person name="Lipzen A."/>
            <person name="Riley R."/>
            <person name="Grigoriev I.V."/>
            <person name="Spatafora J.W."/>
            <person name="Choi I.-G."/>
        </authorList>
    </citation>
    <scope>NUCLEOTIDE SEQUENCE [LARGE SCALE GENOMIC DNA]</scope>
    <source>
        <strain evidence="4 5">KUC8140</strain>
    </source>
</reference>
<evidence type="ECO:0000256" key="1">
    <source>
        <dbReference type="SAM" id="MobiDB-lite"/>
    </source>
</evidence>
<feature type="region of interest" description="Disordered" evidence="1">
    <location>
        <begin position="322"/>
        <end position="341"/>
    </location>
</feature>
<feature type="transmembrane region" description="Helical" evidence="2">
    <location>
        <begin position="116"/>
        <end position="137"/>
    </location>
</feature>
<feature type="transmembrane region" description="Helical" evidence="2">
    <location>
        <begin position="198"/>
        <end position="218"/>
    </location>
</feature>
<feature type="transmembrane region" description="Helical" evidence="2">
    <location>
        <begin position="12"/>
        <end position="33"/>
    </location>
</feature>
<evidence type="ECO:0000313" key="4">
    <source>
        <dbReference type="EMBL" id="KLO12206.1"/>
    </source>
</evidence>
<proteinExistence type="predicted"/>
<protein>
    <recommendedName>
        <fullName evidence="3">DUF6534 domain-containing protein</fullName>
    </recommendedName>
</protein>
<keyword evidence="2" id="KW-0812">Transmembrane</keyword>
<name>A0A0H2S5J4_9AGAM</name>
<feature type="transmembrane region" description="Helical" evidence="2">
    <location>
        <begin position="83"/>
        <end position="104"/>
    </location>
</feature>
<dbReference type="PANTHER" id="PTHR40465:SF1">
    <property type="entry name" value="DUF6534 DOMAIN-CONTAINING PROTEIN"/>
    <property type="match status" value="1"/>
</dbReference>
<dbReference type="AlphaFoldDB" id="A0A0H2S5J4"/>
<dbReference type="Pfam" id="PF20152">
    <property type="entry name" value="DUF6534"/>
    <property type="match status" value="1"/>
</dbReference>
<evidence type="ECO:0000256" key="2">
    <source>
        <dbReference type="SAM" id="Phobius"/>
    </source>
</evidence>
<gene>
    <name evidence="4" type="ORF">SCHPADRAFT_941393</name>
</gene>
<keyword evidence="5" id="KW-1185">Reference proteome</keyword>
<dbReference type="OrthoDB" id="2536347at2759"/>